<feature type="domain" description="Luciferase-like" evidence="2">
    <location>
        <begin position="1"/>
        <end position="287"/>
    </location>
</feature>
<sequence length="323" mass="34239">MRVSVLDTSPIVEGSTAREALRRTVDLAVLAEDLGYHRYWVPEHHGMRGVASSAPAVVVGQIAAETSRIRVGAGGVLLPNHAPIVVAEQFGTLAAFHPGRIDLGLGRAPGGPRAAVAAVRGSADRAAEPFAEQVKDLLAYFAGDRPVPAVPAIGNVPDVWVLGSSAAGARTAAGLGLPYAYAHHLNAREAVEALAEYRRITVRPTLLSVAVIAADTDVHAAWLAGPARLKALSRHRGRRILLPDPETAAVGLSDADPEEITAHSDHLVAGSPETVQDRLQGLLDRAGPHELMITTPVFDHADRRRSYELVAEVAQRLRPVHSH</sequence>
<dbReference type="Gene3D" id="3.20.20.30">
    <property type="entry name" value="Luciferase-like domain"/>
    <property type="match status" value="1"/>
</dbReference>
<reference evidence="3 4" key="1">
    <citation type="journal article" date="2015" name="Int. J. Syst. Evol. Microbiol.">
        <title>Amycolatopsis rhabdoformis sp. nov., an actinomycete isolated from a tropical forest soil.</title>
        <authorList>
            <person name="Souza W.R."/>
            <person name="Silva R.E."/>
            <person name="Goodfellow M."/>
            <person name="Busarakam K."/>
            <person name="Figueiro F.S."/>
            <person name="Ferreira D."/>
            <person name="Rodrigues-Filho E."/>
            <person name="Moraes L.A.B."/>
            <person name="Zucchi T.D."/>
        </authorList>
    </citation>
    <scope>NUCLEOTIDE SEQUENCE [LARGE SCALE GENOMIC DNA]</scope>
    <source>
        <strain evidence="3 4">NCIMB 14900</strain>
    </source>
</reference>
<proteinExistence type="predicted"/>
<keyword evidence="3" id="KW-0560">Oxidoreductase</keyword>
<dbReference type="GO" id="GO:0016491">
    <property type="term" value="F:oxidoreductase activity"/>
    <property type="evidence" value="ECO:0007669"/>
    <property type="project" value="UniProtKB-KW"/>
</dbReference>
<dbReference type="NCBIfam" id="TIGR03558">
    <property type="entry name" value="oxido_grp_1"/>
    <property type="match status" value="1"/>
</dbReference>
<gene>
    <name evidence="3" type="ORF">VSH64_11410</name>
</gene>
<accession>A0ABZ1IF30</accession>
<evidence type="ECO:0000259" key="2">
    <source>
        <dbReference type="Pfam" id="PF00296"/>
    </source>
</evidence>
<dbReference type="Proteomes" id="UP001330812">
    <property type="component" value="Chromosome"/>
</dbReference>
<dbReference type="SUPFAM" id="SSF51679">
    <property type="entry name" value="Bacterial luciferase-like"/>
    <property type="match status" value="1"/>
</dbReference>
<dbReference type="PANTHER" id="PTHR30137">
    <property type="entry name" value="LUCIFERASE-LIKE MONOOXYGENASE"/>
    <property type="match status" value="1"/>
</dbReference>
<evidence type="ECO:0000256" key="1">
    <source>
        <dbReference type="ARBA" id="ARBA00007789"/>
    </source>
</evidence>
<keyword evidence="4" id="KW-1185">Reference proteome</keyword>
<dbReference type="RefSeq" id="WP_326835516.1">
    <property type="nucleotide sequence ID" value="NZ_CP142149.1"/>
</dbReference>
<dbReference type="EMBL" id="CP142149">
    <property type="protein sequence ID" value="WSE32709.1"/>
    <property type="molecule type" value="Genomic_DNA"/>
</dbReference>
<dbReference type="InterPro" id="IPR050766">
    <property type="entry name" value="Bact_Lucif_Oxidored"/>
</dbReference>
<organism evidence="3 4">
    <name type="scientific">Amycolatopsis rhabdoformis</name>
    <dbReference type="NCBI Taxonomy" id="1448059"/>
    <lineage>
        <taxon>Bacteria</taxon>
        <taxon>Bacillati</taxon>
        <taxon>Actinomycetota</taxon>
        <taxon>Actinomycetes</taxon>
        <taxon>Pseudonocardiales</taxon>
        <taxon>Pseudonocardiaceae</taxon>
        <taxon>Amycolatopsis</taxon>
    </lineage>
</organism>
<name>A0ABZ1IF30_9PSEU</name>
<evidence type="ECO:0000313" key="4">
    <source>
        <dbReference type="Proteomes" id="UP001330812"/>
    </source>
</evidence>
<dbReference type="PANTHER" id="PTHR30137:SF6">
    <property type="entry name" value="LUCIFERASE-LIKE MONOOXYGENASE"/>
    <property type="match status" value="1"/>
</dbReference>
<dbReference type="Pfam" id="PF00296">
    <property type="entry name" value="Bac_luciferase"/>
    <property type="match status" value="1"/>
</dbReference>
<dbReference type="InterPro" id="IPR011251">
    <property type="entry name" value="Luciferase-like_dom"/>
</dbReference>
<comment type="similarity">
    <text evidence="1">To bacterial alkanal monooxygenase alpha and beta chains.</text>
</comment>
<evidence type="ECO:0000313" key="3">
    <source>
        <dbReference type="EMBL" id="WSE32709.1"/>
    </source>
</evidence>
<dbReference type="InterPro" id="IPR036661">
    <property type="entry name" value="Luciferase-like_sf"/>
</dbReference>
<protein>
    <submittedName>
        <fullName evidence="3">LLM class flavin-dependent oxidoreductase</fullName>
        <ecNumber evidence="3">1.-.-.-</ecNumber>
    </submittedName>
</protein>
<dbReference type="InterPro" id="IPR019949">
    <property type="entry name" value="CmoO-like"/>
</dbReference>
<dbReference type="EC" id="1.-.-.-" evidence="3"/>